<dbReference type="Pfam" id="PF06821">
    <property type="entry name" value="Ser_hydrolase"/>
    <property type="match status" value="1"/>
</dbReference>
<dbReference type="AlphaFoldDB" id="A0A1U7JHA4"/>
<accession>A0A1U7JHA4</accession>
<proteinExistence type="predicted"/>
<dbReference type="GO" id="GO:0016787">
    <property type="term" value="F:hydrolase activity"/>
    <property type="evidence" value="ECO:0007669"/>
    <property type="project" value="UniProtKB-KW"/>
</dbReference>
<dbReference type="STRING" id="197461.A3843_10640"/>
<dbReference type="Gene3D" id="3.40.50.1820">
    <property type="entry name" value="alpha/beta hydrolase"/>
    <property type="match status" value="1"/>
</dbReference>
<keyword evidence="2" id="KW-1185">Reference proteome</keyword>
<name>A0A1U7JHA4_9HYPH</name>
<reference evidence="1 2" key="1">
    <citation type="submission" date="2016-03" db="EMBL/GenBank/DDBJ databases">
        <title>Genome sequence of Nesiotobacter sp. nov., a moderately halophilic alphaproteobacterium isolated from the Yellow Sea, China.</title>
        <authorList>
            <person name="Zhang G."/>
            <person name="Zhang R."/>
        </authorList>
    </citation>
    <scope>NUCLEOTIDE SEQUENCE [LARGE SCALE GENOMIC DNA]</scope>
    <source>
        <strain evidence="1 2">WB1-6</strain>
    </source>
</reference>
<evidence type="ECO:0000313" key="2">
    <source>
        <dbReference type="Proteomes" id="UP000185783"/>
    </source>
</evidence>
<evidence type="ECO:0000313" key="1">
    <source>
        <dbReference type="EMBL" id="OKL44031.1"/>
    </source>
</evidence>
<organism evidence="1 2">
    <name type="scientific">Pseudovibrio exalbescens</name>
    <dbReference type="NCBI Taxonomy" id="197461"/>
    <lineage>
        <taxon>Bacteria</taxon>
        <taxon>Pseudomonadati</taxon>
        <taxon>Pseudomonadota</taxon>
        <taxon>Alphaproteobacteria</taxon>
        <taxon>Hyphomicrobiales</taxon>
        <taxon>Stappiaceae</taxon>
        <taxon>Pseudovibrio</taxon>
    </lineage>
</organism>
<protein>
    <submittedName>
        <fullName evidence="1">Alpha/beta hydrolase</fullName>
    </submittedName>
</protein>
<dbReference type="EMBL" id="LVVZ01000015">
    <property type="protein sequence ID" value="OKL44031.1"/>
    <property type="molecule type" value="Genomic_DNA"/>
</dbReference>
<sequence>MKISEVETLFVAGWKGSGPNHWQSRWQAKLSTARRVEQKDWENPKLDDWVEQLVRDVERASKPVVLVAHSLGVATVVHAAPRMQHWVKGAYLVACPDVDDSSRVPESLRDFGPLPTSPLPFKAQLTASRSDPYCSWDRAQQLAGHWGILLQDAGESGHLNEESGQGPWPEGLISFAHFMKAL</sequence>
<dbReference type="Proteomes" id="UP000185783">
    <property type="component" value="Unassembled WGS sequence"/>
</dbReference>
<dbReference type="SUPFAM" id="SSF53474">
    <property type="entry name" value="alpha/beta-Hydrolases"/>
    <property type="match status" value="1"/>
</dbReference>
<gene>
    <name evidence="1" type="ORF">A3843_10640</name>
</gene>
<keyword evidence="1" id="KW-0378">Hydrolase</keyword>
<dbReference type="InterPro" id="IPR029058">
    <property type="entry name" value="AB_hydrolase_fold"/>
</dbReference>
<dbReference type="RefSeq" id="WP_028481165.1">
    <property type="nucleotide sequence ID" value="NZ_LVVZ01000015.1"/>
</dbReference>
<comment type="caution">
    <text evidence="1">The sequence shown here is derived from an EMBL/GenBank/DDBJ whole genome shotgun (WGS) entry which is preliminary data.</text>
</comment>
<dbReference type="OrthoDB" id="9804993at2"/>
<dbReference type="InterPro" id="IPR010662">
    <property type="entry name" value="RBBP9/YdeN"/>
</dbReference>